<sequence>MTADVLQFGDSTTLHLLHFRLHFTSDEMAPSICAPPNACGRGWLDIVSSCGSVIVLSIWSLQRPETNQNLGKFGSKFVWAVITAFAPEILLAVTIIQYNDVMQMHEEYGWEISKCYFVKMGSFRVQISREHEDKGKDVSDNSPLLVVKDESECTLTLDGQPLKPEDLRKLELAEQVKWNPPYFDALTDIDLWPTVIACLQALYFLLQCLLRRIAHLPLSALEYSTIAYVAIAVTVYVLQRDKPEPLNAPLPLPLCPKPIANNDGEASPSSRDAGNRTTPRAADLEQGDSASSPPPGRAHGPRNLTLKERIQRWWLSHWIQLLCLGSSLIYGFIHILSWSVQFPTQAEEWLWCISSVLVIFGMAAVAGLIRYSDRLQKRGYASAICLALLLSSRVFLFLEMFLSLRCEEAGIWVDSPSFTQYLSFI</sequence>
<dbReference type="Proteomes" id="UP000016930">
    <property type="component" value="Unassembled WGS sequence"/>
</dbReference>
<feature type="transmembrane region" description="Helical" evidence="2">
    <location>
        <begin position="318"/>
        <end position="337"/>
    </location>
</feature>
<dbReference type="PANTHER" id="PTHR35043:SF7">
    <property type="entry name" value="TRANSCRIPTION FACTOR DOMAIN-CONTAINING PROTEIN"/>
    <property type="match status" value="1"/>
</dbReference>
<dbReference type="AlphaFoldDB" id="M2RF20"/>
<dbReference type="OrthoDB" id="9451547at2759"/>
<reference evidence="3 4" key="1">
    <citation type="journal article" date="2012" name="Proc. Natl. Acad. Sci. U.S.A.">
        <title>Comparative genomics of Ceriporiopsis subvermispora and Phanerochaete chrysosporium provide insight into selective ligninolysis.</title>
        <authorList>
            <person name="Fernandez-Fueyo E."/>
            <person name="Ruiz-Duenas F.J."/>
            <person name="Ferreira P."/>
            <person name="Floudas D."/>
            <person name="Hibbett D.S."/>
            <person name="Canessa P."/>
            <person name="Larrondo L.F."/>
            <person name="James T.Y."/>
            <person name="Seelenfreund D."/>
            <person name="Lobos S."/>
            <person name="Polanco R."/>
            <person name="Tello M."/>
            <person name="Honda Y."/>
            <person name="Watanabe T."/>
            <person name="Watanabe T."/>
            <person name="Ryu J.S."/>
            <person name="Kubicek C.P."/>
            <person name="Schmoll M."/>
            <person name="Gaskell J."/>
            <person name="Hammel K.E."/>
            <person name="St John F.J."/>
            <person name="Vanden Wymelenberg A."/>
            <person name="Sabat G."/>
            <person name="Splinter BonDurant S."/>
            <person name="Syed K."/>
            <person name="Yadav J.S."/>
            <person name="Doddapaneni H."/>
            <person name="Subramanian V."/>
            <person name="Lavin J.L."/>
            <person name="Oguiza J.A."/>
            <person name="Perez G."/>
            <person name="Pisabarro A.G."/>
            <person name="Ramirez L."/>
            <person name="Santoyo F."/>
            <person name="Master E."/>
            <person name="Coutinho P.M."/>
            <person name="Henrissat B."/>
            <person name="Lombard V."/>
            <person name="Magnuson J.K."/>
            <person name="Kuees U."/>
            <person name="Hori C."/>
            <person name="Igarashi K."/>
            <person name="Samejima M."/>
            <person name="Held B.W."/>
            <person name="Barry K.W."/>
            <person name="LaButti K.M."/>
            <person name="Lapidus A."/>
            <person name="Lindquist E.A."/>
            <person name="Lucas S.M."/>
            <person name="Riley R."/>
            <person name="Salamov A.A."/>
            <person name="Hoffmeister D."/>
            <person name="Schwenk D."/>
            <person name="Hadar Y."/>
            <person name="Yarden O."/>
            <person name="de Vries R.P."/>
            <person name="Wiebenga A."/>
            <person name="Stenlid J."/>
            <person name="Eastwood D."/>
            <person name="Grigoriev I.V."/>
            <person name="Berka R.M."/>
            <person name="Blanchette R.A."/>
            <person name="Kersten P."/>
            <person name="Martinez A.T."/>
            <person name="Vicuna R."/>
            <person name="Cullen D."/>
        </authorList>
    </citation>
    <scope>NUCLEOTIDE SEQUENCE [LARGE SCALE GENOMIC DNA]</scope>
    <source>
        <strain evidence="3 4">B</strain>
    </source>
</reference>
<feature type="compositionally biased region" description="Polar residues" evidence="1">
    <location>
        <begin position="267"/>
        <end position="278"/>
    </location>
</feature>
<dbReference type="STRING" id="914234.M2RF20"/>
<evidence type="ECO:0000256" key="1">
    <source>
        <dbReference type="SAM" id="MobiDB-lite"/>
    </source>
</evidence>
<evidence type="ECO:0000256" key="2">
    <source>
        <dbReference type="SAM" id="Phobius"/>
    </source>
</evidence>
<accession>M2RF20</accession>
<keyword evidence="4" id="KW-1185">Reference proteome</keyword>
<feature type="transmembrane region" description="Helical" evidence="2">
    <location>
        <begin position="77"/>
        <end position="98"/>
    </location>
</feature>
<feature type="transmembrane region" description="Helical" evidence="2">
    <location>
        <begin position="349"/>
        <end position="369"/>
    </location>
</feature>
<dbReference type="PANTHER" id="PTHR35043">
    <property type="entry name" value="TRANSCRIPTION FACTOR DOMAIN-CONTAINING PROTEIN"/>
    <property type="match status" value="1"/>
</dbReference>
<gene>
    <name evidence="3" type="ORF">CERSUDRAFT_94416</name>
</gene>
<keyword evidence="2" id="KW-0472">Membrane</keyword>
<evidence type="ECO:0000313" key="4">
    <source>
        <dbReference type="Proteomes" id="UP000016930"/>
    </source>
</evidence>
<feature type="region of interest" description="Disordered" evidence="1">
    <location>
        <begin position="261"/>
        <end position="302"/>
    </location>
</feature>
<keyword evidence="2" id="KW-0812">Transmembrane</keyword>
<evidence type="ECO:0000313" key="3">
    <source>
        <dbReference type="EMBL" id="EMD37406.1"/>
    </source>
</evidence>
<keyword evidence="2" id="KW-1133">Transmembrane helix</keyword>
<proteinExistence type="predicted"/>
<dbReference type="HOGENOM" id="CLU_022883_6_0_1"/>
<name>M2RF20_CERS8</name>
<dbReference type="EMBL" id="KB445796">
    <property type="protein sequence ID" value="EMD37406.1"/>
    <property type="molecule type" value="Genomic_DNA"/>
</dbReference>
<organism evidence="3 4">
    <name type="scientific">Ceriporiopsis subvermispora (strain B)</name>
    <name type="common">White-rot fungus</name>
    <name type="synonym">Gelatoporia subvermispora</name>
    <dbReference type="NCBI Taxonomy" id="914234"/>
    <lineage>
        <taxon>Eukaryota</taxon>
        <taxon>Fungi</taxon>
        <taxon>Dikarya</taxon>
        <taxon>Basidiomycota</taxon>
        <taxon>Agaricomycotina</taxon>
        <taxon>Agaricomycetes</taxon>
        <taxon>Polyporales</taxon>
        <taxon>Gelatoporiaceae</taxon>
        <taxon>Gelatoporia</taxon>
    </lineage>
</organism>
<feature type="transmembrane region" description="Helical" evidence="2">
    <location>
        <begin position="381"/>
        <end position="402"/>
    </location>
</feature>
<protein>
    <submittedName>
        <fullName evidence="3">Uncharacterized protein</fullName>
    </submittedName>
</protein>